<dbReference type="SUPFAM" id="SSF51735">
    <property type="entry name" value="NAD(P)-binding Rossmann-fold domains"/>
    <property type="match status" value="1"/>
</dbReference>
<dbReference type="Proteomes" id="UP001438953">
    <property type="component" value="Unassembled WGS sequence"/>
</dbReference>
<sequence>MTQDKRVVIVTGAGIGIGRAVAETFGVKGDHVIVTDILANEGALVVEAITAKGGSAEFMALDVRDTPACDALVAEVLDRHGRIDVIVANAGIAHCVPMAEMTDEKWDETFEIDLKGMLRVIRPALPAMKNGASIICLSSIMGTAYGWNEHVHYSAAKSGVIGLVRGLAVEFAGRGIRVNGVAPGYIRTAQLLNPGHSLGPKAAEIASPYIPMQRLGDPSEIASVIGFLASVDASYLTGQVITVDGGLTPGRY</sequence>
<dbReference type="PANTHER" id="PTHR42879">
    <property type="entry name" value="3-OXOACYL-(ACYL-CARRIER-PROTEIN) REDUCTASE"/>
    <property type="match status" value="1"/>
</dbReference>
<dbReference type="Pfam" id="PF13561">
    <property type="entry name" value="adh_short_C2"/>
    <property type="match status" value="1"/>
</dbReference>
<dbReference type="InterPro" id="IPR050259">
    <property type="entry name" value="SDR"/>
</dbReference>
<dbReference type="PROSITE" id="PS00061">
    <property type="entry name" value="ADH_SHORT"/>
    <property type="match status" value="1"/>
</dbReference>
<dbReference type="InterPro" id="IPR020904">
    <property type="entry name" value="Sc_DH/Rdtase_CS"/>
</dbReference>
<protein>
    <submittedName>
        <fullName evidence="2">SDR family NAD(P)-dependent oxidoreductase</fullName>
    </submittedName>
</protein>
<dbReference type="PRINTS" id="PR00081">
    <property type="entry name" value="GDHRDH"/>
</dbReference>
<reference evidence="2 3" key="1">
    <citation type="submission" date="2024-01" db="EMBL/GenBank/DDBJ databases">
        <authorList>
            <person name="Deng Y."/>
            <person name="Su J."/>
        </authorList>
    </citation>
    <scope>NUCLEOTIDE SEQUENCE [LARGE SCALE GENOMIC DNA]</scope>
    <source>
        <strain evidence="2 3">CPCC 100088</strain>
    </source>
</reference>
<proteinExistence type="inferred from homology"/>
<dbReference type="PRINTS" id="PR00080">
    <property type="entry name" value="SDRFAMILY"/>
</dbReference>
<evidence type="ECO:0000256" key="1">
    <source>
        <dbReference type="ARBA" id="ARBA00006484"/>
    </source>
</evidence>
<comment type="caution">
    <text evidence="2">The sequence shown here is derived from an EMBL/GenBank/DDBJ whole genome shotgun (WGS) entry which is preliminary data.</text>
</comment>
<evidence type="ECO:0000313" key="2">
    <source>
        <dbReference type="EMBL" id="MER5173874.1"/>
    </source>
</evidence>
<organism evidence="2 3">
    <name type="scientific">Thioclava kandeliae</name>
    <dbReference type="NCBI Taxonomy" id="3070818"/>
    <lineage>
        <taxon>Bacteria</taxon>
        <taxon>Pseudomonadati</taxon>
        <taxon>Pseudomonadota</taxon>
        <taxon>Alphaproteobacteria</taxon>
        <taxon>Rhodobacterales</taxon>
        <taxon>Paracoccaceae</taxon>
        <taxon>Thioclava</taxon>
    </lineage>
</organism>
<evidence type="ECO:0000313" key="3">
    <source>
        <dbReference type="Proteomes" id="UP001438953"/>
    </source>
</evidence>
<dbReference type="RefSeq" id="WP_350939172.1">
    <property type="nucleotide sequence ID" value="NZ_JAYWLC010000034.1"/>
</dbReference>
<gene>
    <name evidence="2" type="ORF">VSX56_19145</name>
</gene>
<dbReference type="Gene3D" id="3.40.50.720">
    <property type="entry name" value="NAD(P)-binding Rossmann-like Domain"/>
    <property type="match status" value="1"/>
</dbReference>
<dbReference type="EMBL" id="JAYWLC010000034">
    <property type="protein sequence ID" value="MER5173874.1"/>
    <property type="molecule type" value="Genomic_DNA"/>
</dbReference>
<accession>A0ABV1SLV1</accession>
<name>A0ABV1SLV1_9RHOB</name>
<keyword evidence="3" id="KW-1185">Reference proteome</keyword>
<comment type="similarity">
    <text evidence="1">Belongs to the short-chain dehydrogenases/reductases (SDR) family.</text>
</comment>
<dbReference type="InterPro" id="IPR002347">
    <property type="entry name" value="SDR_fam"/>
</dbReference>
<dbReference type="PANTHER" id="PTHR42879:SF2">
    <property type="entry name" value="3-OXOACYL-[ACYL-CARRIER-PROTEIN] REDUCTASE FABG"/>
    <property type="match status" value="1"/>
</dbReference>
<reference evidence="2 3" key="2">
    <citation type="submission" date="2024-06" db="EMBL/GenBank/DDBJ databases">
        <title>Thioclava kandeliae sp. nov. from a rhizosphere soil sample of Kandelia candel in a mangrove.</title>
        <authorList>
            <person name="Mu T."/>
        </authorList>
    </citation>
    <scope>NUCLEOTIDE SEQUENCE [LARGE SCALE GENOMIC DNA]</scope>
    <source>
        <strain evidence="2 3">CPCC 100088</strain>
    </source>
</reference>
<dbReference type="InterPro" id="IPR036291">
    <property type="entry name" value="NAD(P)-bd_dom_sf"/>
</dbReference>